<dbReference type="AlphaFoldDB" id="A0A1I6AW05"/>
<dbReference type="InterPro" id="IPR050832">
    <property type="entry name" value="Bact_Acetyltransf"/>
</dbReference>
<dbReference type="InterPro" id="IPR016181">
    <property type="entry name" value="Acyl_CoA_acyltransferase"/>
</dbReference>
<evidence type="ECO:0000313" key="5">
    <source>
        <dbReference type="Proteomes" id="UP000199029"/>
    </source>
</evidence>
<organism evidence="4 5">
    <name type="scientific">Hymenobacter arizonensis</name>
    <name type="common">Siccationidurans arizonensis</name>
    <dbReference type="NCBI Taxonomy" id="1227077"/>
    <lineage>
        <taxon>Bacteria</taxon>
        <taxon>Pseudomonadati</taxon>
        <taxon>Bacteroidota</taxon>
        <taxon>Cytophagia</taxon>
        <taxon>Cytophagales</taxon>
        <taxon>Hymenobacteraceae</taxon>
        <taxon>Hymenobacter</taxon>
    </lineage>
</organism>
<keyword evidence="5" id="KW-1185">Reference proteome</keyword>
<dbReference type="CDD" id="cd04301">
    <property type="entry name" value="NAT_SF"/>
    <property type="match status" value="1"/>
</dbReference>
<gene>
    <name evidence="4" type="ORF">SAMN04515668_3956</name>
</gene>
<evidence type="ECO:0000256" key="1">
    <source>
        <dbReference type="ARBA" id="ARBA00022679"/>
    </source>
</evidence>
<accession>A0A1I6AW05</accession>
<dbReference type="Gene3D" id="3.40.630.30">
    <property type="match status" value="1"/>
</dbReference>
<keyword evidence="2" id="KW-0012">Acyltransferase</keyword>
<name>A0A1I6AW05_HYMAR</name>
<sequence length="176" mass="18892">MNPIISTLASEQIEQALPQLVALFQDAIASGAALGFLPPLPAEEASSFWRRVQQSVRAGTLVLFVARHGGNKEIVGTVQLALALQSNGSHRAEVAKMMVHRSARRLGIGRLLLCALEAKAVELGRITLVLDTRQGDAAEHLYQSLHYQIAGVIPSYAQNGDGTLHATVVYYKLLGA</sequence>
<evidence type="ECO:0000256" key="2">
    <source>
        <dbReference type="ARBA" id="ARBA00023315"/>
    </source>
</evidence>
<keyword evidence="1 4" id="KW-0808">Transferase</keyword>
<evidence type="ECO:0000313" key="4">
    <source>
        <dbReference type="EMBL" id="SFQ72874.1"/>
    </source>
</evidence>
<dbReference type="Pfam" id="PF00583">
    <property type="entry name" value="Acetyltransf_1"/>
    <property type="match status" value="1"/>
</dbReference>
<protein>
    <submittedName>
        <fullName evidence="4">Acetyltransferase (GNAT) family protein</fullName>
    </submittedName>
</protein>
<dbReference type="PROSITE" id="PS51186">
    <property type="entry name" value="GNAT"/>
    <property type="match status" value="1"/>
</dbReference>
<dbReference type="RefSeq" id="WP_092677416.1">
    <property type="nucleotide sequence ID" value="NZ_FOXS01000006.1"/>
</dbReference>
<dbReference type="InterPro" id="IPR000182">
    <property type="entry name" value="GNAT_dom"/>
</dbReference>
<evidence type="ECO:0000259" key="3">
    <source>
        <dbReference type="PROSITE" id="PS51186"/>
    </source>
</evidence>
<proteinExistence type="predicted"/>
<dbReference type="Proteomes" id="UP000199029">
    <property type="component" value="Unassembled WGS sequence"/>
</dbReference>
<dbReference type="OrthoDB" id="3389160at2"/>
<dbReference type="GO" id="GO:0016747">
    <property type="term" value="F:acyltransferase activity, transferring groups other than amino-acyl groups"/>
    <property type="evidence" value="ECO:0007669"/>
    <property type="project" value="InterPro"/>
</dbReference>
<dbReference type="SUPFAM" id="SSF55729">
    <property type="entry name" value="Acyl-CoA N-acyltransferases (Nat)"/>
    <property type="match status" value="1"/>
</dbReference>
<reference evidence="5" key="1">
    <citation type="submission" date="2016-10" db="EMBL/GenBank/DDBJ databases">
        <authorList>
            <person name="Varghese N."/>
            <person name="Submissions S."/>
        </authorList>
    </citation>
    <scope>NUCLEOTIDE SEQUENCE [LARGE SCALE GENOMIC DNA]</scope>
    <source>
        <strain evidence="5">OR362-8,ATCC BAA-1266,JCM 13504</strain>
    </source>
</reference>
<dbReference type="EMBL" id="FOXS01000006">
    <property type="protein sequence ID" value="SFQ72874.1"/>
    <property type="molecule type" value="Genomic_DNA"/>
</dbReference>
<feature type="domain" description="N-acetyltransferase" evidence="3">
    <location>
        <begin position="3"/>
        <end position="175"/>
    </location>
</feature>
<dbReference type="PANTHER" id="PTHR43877">
    <property type="entry name" value="AMINOALKYLPHOSPHONATE N-ACETYLTRANSFERASE-RELATED-RELATED"/>
    <property type="match status" value="1"/>
</dbReference>
<dbReference type="STRING" id="1227077.SAMN04515668_3956"/>